<dbReference type="InterPro" id="IPR013083">
    <property type="entry name" value="Znf_RING/FYVE/PHD"/>
</dbReference>
<dbReference type="GO" id="GO:0008270">
    <property type="term" value="F:zinc ion binding"/>
    <property type="evidence" value="ECO:0007669"/>
    <property type="project" value="UniProtKB-KW"/>
</dbReference>
<protein>
    <recommendedName>
        <fullName evidence="2">RING-type E3 ubiquitin transferase</fullName>
        <ecNumber evidence="2">2.3.2.27</ecNumber>
    </recommendedName>
</protein>
<evidence type="ECO:0000256" key="6">
    <source>
        <dbReference type="ARBA" id="ARBA00022786"/>
    </source>
</evidence>
<evidence type="ECO:0000256" key="2">
    <source>
        <dbReference type="ARBA" id="ARBA00012483"/>
    </source>
</evidence>
<keyword evidence="3" id="KW-0808">Transferase</keyword>
<evidence type="ECO:0000256" key="4">
    <source>
        <dbReference type="ARBA" id="ARBA00022723"/>
    </source>
</evidence>
<dbReference type="EC" id="2.3.2.27" evidence="2"/>
<dbReference type="Proteomes" id="UP000030680">
    <property type="component" value="Unassembled WGS sequence"/>
</dbReference>
<gene>
    <name evidence="11" type="ORF">Gasu_28090</name>
</gene>
<dbReference type="InterPro" id="IPR045194">
    <property type="entry name" value="MGRN1/RNF157-like"/>
</dbReference>
<keyword evidence="4" id="KW-0479">Metal-binding</keyword>
<evidence type="ECO:0000256" key="7">
    <source>
        <dbReference type="ARBA" id="ARBA00022833"/>
    </source>
</evidence>
<dbReference type="PANTHER" id="PTHR22996">
    <property type="entry name" value="MAHOGUNIN"/>
    <property type="match status" value="1"/>
</dbReference>
<dbReference type="GO" id="GO:0061630">
    <property type="term" value="F:ubiquitin protein ligase activity"/>
    <property type="evidence" value="ECO:0007669"/>
    <property type="project" value="UniProtKB-EC"/>
</dbReference>
<evidence type="ECO:0000256" key="8">
    <source>
        <dbReference type="PROSITE-ProRule" id="PRU00175"/>
    </source>
</evidence>
<evidence type="ECO:0000256" key="9">
    <source>
        <dbReference type="SAM" id="MobiDB-lite"/>
    </source>
</evidence>
<dbReference type="Pfam" id="PF26192">
    <property type="entry name" value="RNF157-like_N"/>
    <property type="match status" value="1"/>
</dbReference>
<dbReference type="KEGG" id="gsl:Gasu_28090"/>
<keyword evidence="6" id="KW-0833">Ubl conjugation pathway</keyword>
<dbReference type="PROSITE" id="PS50089">
    <property type="entry name" value="ZF_RING_2"/>
    <property type="match status" value="1"/>
</dbReference>
<dbReference type="SUPFAM" id="SSF57850">
    <property type="entry name" value="RING/U-box"/>
    <property type="match status" value="1"/>
</dbReference>
<dbReference type="OrthoDB" id="1711136at2759"/>
<evidence type="ECO:0000256" key="5">
    <source>
        <dbReference type="ARBA" id="ARBA00022771"/>
    </source>
</evidence>
<dbReference type="InterPro" id="IPR058981">
    <property type="entry name" value="MGRN1/RNF157-like_N"/>
</dbReference>
<sequence>MGNRHSSNGRNDILRSQRQINERDLTSYRNHIPTQESNREIETTSRERMRTGTAQLLVEGPLNTSSKIPVYFEKAKPITLNLRKETLRTKPLPDDPGLLLLEFIFDASVAGYITVYYFAKQVSALDFTQFEGKYEKYPGKTSFQPGSYQFYRQKPAKGLKIHKSLKEELFYDGGTYFPLVIVLESRQESFHSSPVTSSSKQTRKGKASTTTHATAQLTFGTFVRNPDNSIGVKCLKQQIVINGDLYQLEDIFGLEEDSSKSNQLCLICMLDSIDTLLLPCRHLCLCIECAERIRVRSSCCPLCRHPIAQILQIHSRYLNKE</sequence>
<dbReference type="GO" id="GO:0016567">
    <property type="term" value="P:protein ubiquitination"/>
    <property type="evidence" value="ECO:0007669"/>
    <property type="project" value="TreeGrafter"/>
</dbReference>
<dbReference type="Gene3D" id="3.30.40.10">
    <property type="entry name" value="Zinc/RING finger domain, C3HC4 (zinc finger)"/>
    <property type="match status" value="1"/>
</dbReference>
<dbReference type="InterPro" id="IPR001841">
    <property type="entry name" value="Znf_RING"/>
</dbReference>
<feature type="region of interest" description="Disordered" evidence="9">
    <location>
        <begin position="29"/>
        <end position="48"/>
    </location>
</feature>
<feature type="domain" description="RING-type" evidence="10">
    <location>
        <begin position="265"/>
        <end position="304"/>
    </location>
</feature>
<keyword evidence="5 8" id="KW-0863">Zinc-finger</keyword>
<evidence type="ECO:0000259" key="10">
    <source>
        <dbReference type="PROSITE" id="PS50089"/>
    </source>
</evidence>
<proteinExistence type="predicted"/>
<evidence type="ECO:0000313" key="11">
    <source>
        <dbReference type="EMBL" id="EME29807.1"/>
    </source>
</evidence>
<keyword evidence="7" id="KW-0862">Zinc</keyword>
<dbReference type="OMA" id="EEPNCTM"/>
<name>M2XI94_GALSU</name>
<dbReference type="RefSeq" id="XP_005706327.1">
    <property type="nucleotide sequence ID" value="XM_005706270.1"/>
</dbReference>
<dbReference type="eggNOG" id="KOG4265">
    <property type="taxonomic scope" value="Eukaryota"/>
</dbReference>
<dbReference type="AlphaFoldDB" id="M2XI94"/>
<dbReference type="PANTHER" id="PTHR22996:SF0">
    <property type="entry name" value="RE60872P-RELATED"/>
    <property type="match status" value="1"/>
</dbReference>
<evidence type="ECO:0000313" key="12">
    <source>
        <dbReference type="Proteomes" id="UP000030680"/>
    </source>
</evidence>
<evidence type="ECO:0000256" key="3">
    <source>
        <dbReference type="ARBA" id="ARBA00022679"/>
    </source>
</evidence>
<dbReference type="Pfam" id="PF13920">
    <property type="entry name" value="zf-C3HC4_3"/>
    <property type="match status" value="1"/>
</dbReference>
<dbReference type="Gramene" id="EME29807">
    <property type="protein sequence ID" value="EME29807"/>
    <property type="gene ID" value="Gasu_28090"/>
</dbReference>
<dbReference type="GeneID" id="17088577"/>
<feature type="compositionally biased region" description="Basic and acidic residues" evidence="9">
    <location>
        <begin position="37"/>
        <end position="48"/>
    </location>
</feature>
<reference evidence="12" key="1">
    <citation type="journal article" date="2013" name="Science">
        <title>Gene transfer from bacteria and archaea facilitated evolution of an extremophilic eukaryote.</title>
        <authorList>
            <person name="Schonknecht G."/>
            <person name="Chen W.H."/>
            <person name="Ternes C.M."/>
            <person name="Barbier G.G."/>
            <person name="Shrestha R.P."/>
            <person name="Stanke M."/>
            <person name="Brautigam A."/>
            <person name="Baker B.J."/>
            <person name="Banfield J.F."/>
            <person name="Garavito R.M."/>
            <person name="Carr K."/>
            <person name="Wilkerson C."/>
            <person name="Rensing S.A."/>
            <person name="Gagneul D."/>
            <person name="Dickenson N.E."/>
            <person name="Oesterhelt C."/>
            <person name="Lercher M.J."/>
            <person name="Weber A.P."/>
        </authorList>
    </citation>
    <scope>NUCLEOTIDE SEQUENCE [LARGE SCALE GENOMIC DNA]</scope>
    <source>
        <strain evidence="12">074W</strain>
    </source>
</reference>
<dbReference type="EMBL" id="KB454505">
    <property type="protein sequence ID" value="EME29807.1"/>
    <property type="molecule type" value="Genomic_DNA"/>
</dbReference>
<comment type="catalytic activity">
    <reaction evidence="1">
        <text>S-ubiquitinyl-[E2 ubiquitin-conjugating enzyme]-L-cysteine + [acceptor protein]-L-lysine = [E2 ubiquitin-conjugating enzyme]-L-cysteine + N(6)-ubiquitinyl-[acceptor protein]-L-lysine.</text>
        <dbReference type="EC" id="2.3.2.27"/>
    </reaction>
</comment>
<accession>M2XI94</accession>
<keyword evidence="12" id="KW-1185">Reference proteome</keyword>
<evidence type="ECO:0000256" key="1">
    <source>
        <dbReference type="ARBA" id="ARBA00000900"/>
    </source>
</evidence>
<organism evidence="11 12">
    <name type="scientific">Galdieria sulphuraria</name>
    <name type="common">Red alga</name>
    <dbReference type="NCBI Taxonomy" id="130081"/>
    <lineage>
        <taxon>Eukaryota</taxon>
        <taxon>Rhodophyta</taxon>
        <taxon>Bangiophyceae</taxon>
        <taxon>Galdieriales</taxon>
        <taxon>Galdieriaceae</taxon>
        <taxon>Galdieria</taxon>
    </lineage>
</organism>